<evidence type="ECO:0000256" key="2">
    <source>
        <dbReference type="ARBA" id="ARBA00005236"/>
    </source>
</evidence>
<organism evidence="10 11">
    <name type="scientific">Apibacter muscae</name>
    <dbReference type="NCBI Taxonomy" id="2509004"/>
    <lineage>
        <taxon>Bacteria</taxon>
        <taxon>Pseudomonadati</taxon>
        <taxon>Bacteroidota</taxon>
        <taxon>Flavobacteriia</taxon>
        <taxon>Flavobacteriales</taxon>
        <taxon>Weeksellaceae</taxon>
        <taxon>Apibacter</taxon>
    </lineage>
</organism>
<sequence>MGVNKKISWVHLTSKIRQLLVATLSVTFGISVYIFMNGFMTGVNDSQSEITFSSIPHIRVYNDISPDLPVLLPEKEDDQIVMVSNNKNISYTEGIKNAVPIIENISKIQEVAGVTQQINENVFIKNGVTQNNANLSGVEVQNEDLLFKTSHYMISGDFYDLNKRSDGIILGSKLAQNLGVRTGNNVTVITSEGVSKAFKVIGIIETGSANADKTRAIVSINQTRQLFSKNKNYATDVYINLKDYNQATKLSEKIKNYTQYKVESWQESNPQLESANKVRGSIGTAMSLTILIVAGFGIYNIMNMTVNEKIKEIAILKAIGFNGKDIVQIFLTQSIAIGMIGGILGMILGYTISIIVHSIPFKIATYDTLPVDFSPIIYIKGFVFGLLVSAIAGYMPARKAAKVDPVSILRS</sequence>
<evidence type="ECO:0000259" key="8">
    <source>
        <dbReference type="Pfam" id="PF02687"/>
    </source>
</evidence>
<keyword evidence="6 7" id="KW-0472">Membrane</keyword>
<evidence type="ECO:0000256" key="5">
    <source>
        <dbReference type="ARBA" id="ARBA00022989"/>
    </source>
</evidence>
<evidence type="ECO:0000313" key="10">
    <source>
        <dbReference type="EMBL" id="TWP29864.1"/>
    </source>
</evidence>
<dbReference type="PANTHER" id="PTHR30489:SF0">
    <property type="entry name" value="LIPOPROTEIN-RELEASING SYSTEM TRANSMEMBRANE PROTEIN LOLE"/>
    <property type="match status" value="1"/>
</dbReference>
<feature type="transmembrane region" description="Helical" evidence="7">
    <location>
        <begin position="20"/>
        <end position="40"/>
    </location>
</feature>
<dbReference type="OrthoDB" id="9770036at2"/>
<reference evidence="10 11" key="1">
    <citation type="submission" date="2019-02" db="EMBL/GenBank/DDBJ databases">
        <title>Apibacter muscae sp. nov.: a novel member of the house fly microbiota.</title>
        <authorList>
            <person name="Park R."/>
        </authorList>
    </citation>
    <scope>NUCLEOTIDE SEQUENCE [LARGE SCALE GENOMIC DNA]</scope>
    <source>
        <strain evidence="10 11">AL1</strain>
    </source>
</reference>
<feature type="transmembrane region" description="Helical" evidence="7">
    <location>
        <begin position="334"/>
        <end position="356"/>
    </location>
</feature>
<keyword evidence="11" id="KW-1185">Reference proteome</keyword>
<protein>
    <submittedName>
        <fullName evidence="10">ABC transporter permease</fullName>
    </submittedName>
</protein>
<dbReference type="GO" id="GO:0044874">
    <property type="term" value="P:lipoprotein localization to outer membrane"/>
    <property type="evidence" value="ECO:0007669"/>
    <property type="project" value="TreeGrafter"/>
</dbReference>
<dbReference type="InterPro" id="IPR051447">
    <property type="entry name" value="Lipoprotein-release_system"/>
</dbReference>
<gene>
    <name evidence="10" type="ORF">ETU09_02465</name>
</gene>
<comment type="caution">
    <text evidence="10">The sequence shown here is derived from an EMBL/GenBank/DDBJ whole genome shotgun (WGS) entry which is preliminary data.</text>
</comment>
<keyword evidence="4 7" id="KW-0812">Transmembrane</keyword>
<dbReference type="GO" id="GO:0098797">
    <property type="term" value="C:plasma membrane protein complex"/>
    <property type="evidence" value="ECO:0007669"/>
    <property type="project" value="TreeGrafter"/>
</dbReference>
<proteinExistence type="inferred from homology"/>
<evidence type="ECO:0000256" key="7">
    <source>
        <dbReference type="SAM" id="Phobius"/>
    </source>
</evidence>
<keyword evidence="5 7" id="KW-1133">Transmembrane helix</keyword>
<dbReference type="PANTHER" id="PTHR30489">
    <property type="entry name" value="LIPOPROTEIN-RELEASING SYSTEM TRANSMEMBRANE PROTEIN LOLE"/>
    <property type="match status" value="1"/>
</dbReference>
<evidence type="ECO:0000256" key="1">
    <source>
        <dbReference type="ARBA" id="ARBA00004651"/>
    </source>
</evidence>
<dbReference type="Pfam" id="PF12704">
    <property type="entry name" value="MacB_PCD"/>
    <property type="match status" value="1"/>
</dbReference>
<dbReference type="RefSeq" id="WP_146291661.1">
    <property type="nucleotide sequence ID" value="NZ_SELH01000013.1"/>
</dbReference>
<feature type="transmembrane region" description="Helical" evidence="7">
    <location>
        <begin position="376"/>
        <end position="395"/>
    </location>
</feature>
<evidence type="ECO:0000256" key="3">
    <source>
        <dbReference type="ARBA" id="ARBA00022475"/>
    </source>
</evidence>
<comment type="subcellular location">
    <subcellularLocation>
        <location evidence="1">Cell membrane</location>
        <topology evidence="1">Multi-pass membrane protein</topology>
    </subcellularLocation>
</comment>
<dbReference type="InterPro" id="IPR003838">
    <property type="entry name" value="ABC3_permease_C"/>
</dbReference>
<feature type="domain" description="ABC3 transporter permease C-terminal" evidence="8">
    <location>
        <begin position="286"/>
        <end position="405"/>
    </location>
</feature>
<evidence type="ECO:0000256" key="6">
    <source>
        <dbReference type="ARBA" id="ARBA00023136"/>
    </source>
</evidence>
<comment type="similarity">
    <text evidence="2">Belongs to the ABC-4 integral membrane protein family. LolC/E subfamily.</text>
</comment>
<evidence type="ECO:0000256" key="4">
    <source>
        <dbReference type="ARBA" id="ARBA00022692"/>
    </source>
</evidence>
<keyword evidence="3" id="KW-1003">Cell membrane</keyword>
<evidence type="ECO:0000313" key="11">
    <source>
        <dbReference type="Proteomes" id="UP000319499"/>
    </source>
</evidence>
<evidence type="ECO:0000259" key="9">
    <source>
        <dbReference type="Pfam" id="PF12704"/>
    </source>
</evidence>
<dbReference type="EMBL" id="SELH01000013">
    <property type="protein sequence ID" value="TWP29864.1"/>
    <property type="molecule type" value="Genomic_DNA"/>
</dbReference>
<dbReference type="InterPro" id="IPR025857">
    <property type="entry name" value="MacB_PCD"/>
</dbReference>
<name>A0A563DJ78_9FLAO</name>
<feature type="transmembrane region" description="Helical" evidence="7">
    <location>
        <begin position="282"/>
        <end position="302"/>
    </location>
</feature>
<dbReference type="Proteomes" id="UP000319499">
    <property type="component" value="Unassembled WGS sequence"/>
</dbReference>
<dbReference type="AlphaFoldDB" id="A0A563DJ78"/>
<feature type="domain" description="MacB-like periplasmic core" evidence="9">
    <location>
        <begin position="20"/>
        <end position="256"/>
    </location>
</feature>
<accession>A0A563DJ78</accession>
<dbReference type="Pfam" id="PF02687">
    <property type="entry name" value="FtsX"/>
    <property type="match status" value="1"/>
</dbReference>